<dbReference type="InterPro" id="IPR001789">
    <property type="entry name" value="Sig_transdc_resp-reg_receiver"/>
</dbReference>
<sequence length="394" mass="42918">MQLRSDQLVQAEEQLRQAHKMEAIGQLTGGIAHDFNNMLQGIVGALEVIRRLEAGGRTAGIPRFVDMAMSSAQRAAAMTHRLLAFARQQPLAPQQVDLVALVQSLRELVHRTTGESIDVRLALAPDTGRRNATRTSSKARSSTGHQCARRDARRRHAHAADREPHAGAHARRPERHGAGWRVRAHRRGRHGHRHAARGDRAGLRPVLHHQGHRAGHRPRAVDGLRLRAAVGRLRRHRQQAGRGHARVAAAAAQPGEAAELPLVLPVEEMVHGTGQTIVVVEDDEVVRLLTVEALRNMGYVVHEAATGAEGARLLNLLGPVDLLLSDIGLPGGVSGKQLVDAARSMRPDLKVILITGYAQEVLEADLVAQKIALLRKPVLIDVLLRKVQDVIRAG</sequence>
<dbReference type="SMART" id="SM00448">
    <property type="entry name" value="REC"/>
    <property type="match status" value="1"/>
</dbReference>
<dbReference type="Pfam" id="PF00072">
    <property type="entry name" value="Response_reg"/>
    <property type="match status" value="1"/>
</dbReference>
<name>A0ABX6P2L0_9BURK</name>
<keyword evidence="7" id="KW-1185">Reference proteome</keyword>
<evidence type="ECO:0000256" key="1">
    <source>
        <dbReference type="ARBA" id="ARBA00000085"/>
    </source>
</evidence>
<gene>
    <name evidence="6" type="ORF">HK414_12160</name>
</gene>
<evidence type="ECO:0000256" key="4">
    <source>
        <dbReference type="SAM" id="MobiDB-lite"/>
    </source>
</evidence>
<evidence type="ECO:0000313" key="7">
    <source>
        <dbReference type="Proteomes" id="UP000500826"/>
    </source>
</evidence>
<reference evidence="6 7" key="1">
    <citation type="submission" date="2020-05" db="EMBL/GenBank/DDBJ databases">
        <title>Ramlibacter rhizophilus sp. nov., isolated from rhizosphere soil of national flower Mugunghwa from South Korea.</title>
        <authorList>
            <person name="Zheng-Fei Y."/>
            <person name="Huan T."/>
        </authorList>
    </citation>
    <scope>NUCLEOTIDE SEQUENCE [LARGE SCALE GENOMIC DNA]</scope>
    <source>
        <strain evidence="6 7">H242</strain>
    </source>
</reference>
<dbReference type="SUPFAM" id="SSF47384">
    <property type="entry name" value="Homodimeric domain of signal transducing histidine kinase"/>
    <property type="match status" value="1"/>
</dbReference>
<comment type="catalytic activity">
    <reaction evidence="1">
        <text>ATP + protein L-histidine = ADP + protein N-phospho-L-histidine.</text>
        <dbReference type="EC" id="2.7.13.3"/>
    </reaction>
</comment>
<evidence type="ECO:0000259" key="5">
    <source>
        <dbReference type="PROSITE" id="PS50110"/>
    </source>
</evidence>
<dbReference type="PANTHER" id="PTHR43065">
    <property type="entry name" value="SENSOR HISTIDINE KINASE"/>
    <property type="match status" value="1"/>
</dbReference>
<dbReference type="EMBL" id="CP053418">
    <property type="protein sequence ID" value="QJW84295.1"/>
    <property type="molecule type" value="Genomic_DNA"/>
</dbReference>
<dbReference type="PANTHER" id="PTHR43065:SF42">
    <property type="entry name" value="TWO-COMPONENT SENSOR PPRA"/>
    <property type="match status" value="1"/>
</dbReference>
<dbReference type="InterPro" id="IPR036097">
    <property type="entry name" value="HisK_dim/P_sf"/>
</dbReference>
<protein>
    <recommendedName>
        <fullName evidence="2">histidine kinase</fullName>
        <ecNumber evidence="2">2.7.13.3</ecNumber>
    </recommendedName>
</protein>
<dbReference type="InterPro" id="IPR003661">
    <property type="entry name" value="HisK_dim/P_dom"/>
</dbReference>
<dbReference type="InterPro" id="IPR011006">
    <property type="entry name" value="CheY-like_superfamily"/>
</dbReference>
<feature type="compositionally biased region" description="Low complexity" evidence="4">
    <location>
        <begin position="133"/>
        <end position="143"/>
    </location>
</feature>
<evidence type="ECO:0000256" key="2">
    <source>
        <dbReference type="ARBA" id="ARBA00012438"/>
    </source>
</evidence>
<accession>A0ABX6P2L0</accession>
<dbReference type="SUPFAM" id="SSF52172">
    <property type="entry name" value="CheY-like"/>
    <property type="match status" value="1"/>
</dbReference>
<reference evidence="6 7" key="2">
    <citation type="submission" date="2020-05" db="EMBL/GenBank/DDBJ databases">
        <authorList>
            <person name="Khan S.A."/>
            <person name="Jeon C.O."/>
            <person name="Chun B.H."/>
        </authorList>
    </citation>
    <scope>NUCLEOTIDE SEQUENCE [LARGE SCALE GENOMIC DNA]</scope>
    <source>
        <strain evidence="6 7">H242</strain>
    </source>
</reference>
<organism evidence="6 7">
    <name type="scientific">Ramlibacter terrae</name>
    <dbReference type="NCBI Taxonomy" id="2732511"/>
    <lineage>
        <taxon>Bacteria</taxon>
        <taxon>Pseudomonadati</taxon>
        <taxon>Pseudomonadota</taxon>
        <taxon>Betaproteobacteria</taxon>
        <taxon>Burkholderiales</taxon>
        <taxon>Comamonadaceae</taxon>
        <taxon>Ramlibacter</taxon>
    </lineage>
</organism>
<proteinExistence type="predicted"/>
<dbReference type="PROSITE" id="PS50110">
    <property type="entry name" value="RESPONSE_REGULATORY"/>
    <property type="match status" value="1"/>
</dbReference>
<feature type="domain" description="Response regulatory" evidence="5">
    <location>
        <begin position="276"/>
        <end position="391"/>
    </location>
</feature>
<dbReference type="Gene3D" id="3.40.50.2300">
    <property type="match status" value="1"/>
</dbReference>
<feature type="compositionally biased region" description="Basic residues" evidence="4">
    <location>
        <begin position="182"/>
        <end position="195"/>
    </location>
</feature>
<dbReference type="Proteomes" id="UP000500826">
    <property type="component" value="Chromosome"/>
</dbReference>
<evidence type="ECO:0000313" key="6">
    <source>
        <dbReference type="EMBL" id="QJW84295.1"/>
    </source>
</evidence>
<dbReference type="EC" id="2.7.13.3" evidence="2"/>
<evidence type="ECO:0000256" key="3">
    <source>
        <dbReference type="PROSITE-ProRule" id="PRU00169"/>
    </source>
</evidence>
<dbReference type="Gene3D" id="1.10.287.130">
    <property type="match status" value="1"/>
</dbReference>
<feature type="modified residue" description="4-aspartylphosphate" evidence="3">
    <location>
        <position position="326"/>
    </location>
</feature>
<dbReference type="SMART" id="SM00388">
    <property type="entry name" value="HisKA"/>
    <property type="match status" value="1"/>
</dbReference>
<feature type="region of interest" description="Disordered" evidence="4">
    <location>
        <begin position="127"/>
        <end position="197"/>
    </location>
</feature>
<dbReference type="Pfam" id="PF00512">
    <property type="entry name" value="HisKA"/>
    <property type="match status" value="1"/>
</dbReference>
<keyword evidence="3" id="KW-0597">Phosphoprotein</keyword>